<sequence length="112" mass="12765">MKTYRWHLLNYQIWAASIDILMNCLFQPVSFLPLIAITGRGVLITNFGFSTFACFVMYFAKSPVCSSSFNSGIVLVPPPVHCQETEQQAVPFLHFCLILCFKLNCKCFHHIV</sequence>
<dbReference type="Pfam" id="PF10327">
    <property type="entry name" value="7TM_GPCR_Sri"/>
    <property type="match status" value="1"/>
</dbReference>
<reference evidence="3" key="1">
    <citation type="submission" date="2016-11" db="UniProtKB">
        <authorList>
            <consortium name="WormBaseParasite"/>
        </authorList>
    </citation>
    <scope>IDENTIFICATION</scope>
</reference>
<evidence type="ECO:0000313" key="2">
    <source>
        <dbReference type="Proteomes" id="UP000095283"/>
    </source>
</evidence>
<keyword evidence="2" id="KW-1185">Reference proteome</keyword>
<dbReference type="AlphaFoldDB" id="A0A1I7XP62"/>
<organism evidence="2 3">
    <name type="scientific">Heterorhabditis bacteriophora</name>
    <name type="common">Entomopathogenic nematode worm</name>
    <dbReference type="NCBI Taxonomy" id="37862"/>
    <lineage>
        <taxon>Eukaryota</taxon>
        <taxon>Metazoa</taxon>
        <taxon>Ecdysozoa</taxon>
        <taxon>Nematoda</taxon>
        <taxon>Chromadorea</taxon>
        <taxon>Rhabditida</taxon>
        <taxon>Rhabditina</taxon>
        <taxon>Rhabditomorpha</taxon>
        <taxon>Strongyloidea</taxon>
        <taxon>Heterorhabditidae</taxon>
        <taxon>Heterorhabditis</taxon>
    </lineage>
</organism>
<feature type="transmembrane region" description="Helical" evidence="1">
    <location>
        <begin position="42"/>
        <end position="60"/>
    </location>
</feature>
<protein>
    <submittedName>
        <fullName evidence="3">Battenin</fullName>
    </submittedName>
</protein>
<proteinExistence type="predicted"/>
<keyword evidence="1" id="KW-0812">Transmembrane</keyword>
<dbReference type="WBParaSite" id="Hba_19268">
    <property type="protein sequence ID" value="Hba_19268"/>
    <property type="gene ID" value="Hba_19268"/>
</dbReference>
<name>A0A1I7XP62_HETBA</name>
<keyword evidence="1" id="KW-0472">Membrane</keyword>
<dbReference type="Proteomes" id="UP000095283">
    <property type="component" value="Unplaced"/>
</dbReference>
<evidence type="ECO:0000313" key="3">
    <source>
        <dbReference type="WBParaSite" id="Hba_19268"/>
    </source>
</evidence>
<evidence type="ECO:0000256" key="1">
    <source>
        <dbReference type="SAM" id="Phobius"/>
    </source>
</evidence>
<keyword evidence="1" id="KW-1133">Transmembrane helix</keyword>
<feature type="transmembrane region" description="Helical" evidence="1">
    <location>
        <begin position="12"/>
        <end position="35"/>
    </location>
</feature>
<accession>A0A1I7XP62</accession>
<dbReference type="InterPro" id="IPR019429">
    <property type="entry name" value="7TM_GPCR_serpentine_rcpt_Sri"/>
</dbReference>